<accession>A0A511R2V7</accession>
<dbReference type="EMBL" id="BJXL01000066">
    <property type="protein sequence ID" value="GEM83925.1"/>
    <property type="molecule type" value="Genomic_DNA"/>
</dbReference>
<evidence type="ECO:0000313" key="2">
    <source>
        <dbReference type="Proteomes" id="UP000321197"/>
    </source>
</evidence>
<dbReference type="AlphaFoldDB" id="A0A511R2V7"/>
<proteinExistence type="predicted"/>
<dbReference type="Proteomes" id="UP000321197">
    <property type="component" value="Unassembled WGS sequence"/>
</dbReference>
<organism evidence="1 2">
    <name type="scientific">Meiothermus hypogaeus NBRC 106114</name>
    <dbReference type="NCBI Taxonomy" id="1227553"/>
    <lineage>
        <taxon>Bacteria</taxon>
        <taxon>Thermotogati</taxon>
        <taxon>Deinococcota</taxon>
        <taxon>Deinococci</taxon>
        <taxon>Thermales</taxon>
        <taxon>Thermaceae</taxon>
        <taxon>Meiothermus</taxon>
    </lineage>
</organism>
<reference evidence="1 2" key="1">
    <citation type="submission" date="2019-07" db="EMBL/GenBank/DDBJ databases">
        <title>Whole genome shotgun sequence of Meiothermus hypogaeus NBRC 106114.</title>
        <authorList>
            <person name="Hosoyama A."/>
            <person name="Uohara A."/>
            <person name="Ohji S."/>
            <person name="Ichikawa N."/>
        </authorList>
    </citation>
    <scope>NUCLEOTIDE SEQUENCE [LARGE SCALE GENOMIC DNA]</scope>
    <source>
        <strain evidence="1 2">NBRC 106114</strain>
    </source>
</reference>
<dbReference type="RefSeq" id="WP_186814647.1">
    <property type="nucleotide sequence ID" value="NZ_BJXL01000066.1"/>
</dbReference>
<name>A0A511R2V7_9DEIN</name>
<gene>
    <name evidence="1" type="ORF">MHY01S_20910</name>
</gene>
<protein>
    <submittedName>
        <fullName evidence="1">Uncharacterized protein</fullName>
    </submittedName>
</protein>
<evidence type="ECO:0000313" key="1">
    <source>
        <dbReference type="EMBL" id="GEM83925.1"/>
    </source>
</evidence>
<sequence length="114" mass="13092">MDSVTQNARLEKALQIALCRVHGGDVEYVAQLISYLEDDAEASDYAPCPYQGWQDARRLINEIEALEVAQGIEHVKVIWEANLAAYESRKQNIQTFFELELFEERLTRYRIGGV</sequence>
<comment type="caution">
    <text evidence="1">The sequence shown here is derived from an EMBL/GenBank/DDBJ whole genome shotgun (WGS) entry which is preliminary data.</text>
</comment>